<dbReference type="InterPro" id="IPR041711">
    <property type="entry name" value="Met-tRNA-FMT_N"/>
</dbReference>
<dbReference type="GO" id="GO:0004479">
    <property type="term" value="F:methionyl-tRNA formyltransferase activity"/>
    <property type="evidence" value="ECO:0007669"/>
    <property type="project" value="UniProtKB-UniRule"/>
</dbReference>
<dbReference type="Pfam" id="PF02911">
    <property type="entry name" value="Formyl_trans_C"/>
    <property type="match status" value="1"/>
</dbReference>
<feature type="domain" description="Formyl transferase N-terminal" evidence="6">
    <location>
        <begin position="1"/>
        <end position="169"/>
    </location>
</feature>
<dbReference type="SUPFAM" id="SSF53328">
    <property type="entry name" value="Formyltransferase"/>
    <property type="match status" value="1"/>
</dbReference>
<dbReference type="InterPro" id="IPR005793">
    <property type="entry name" value="Formyl_trans_C"/>
</dbReference>
<dbReference type="Gene3D" id="3.40.50.12230">
    <property type="match status" value="1"/>
</dbReference>
<dbReference type="InterPro" id="IPR011034">
    <property type="entry name" value="Formyl_transferase-like_C_sf"/>
</dbReference>
<reference evidence="8" key="1">
    <citation type="submission" date="2020-04" db="EMBL/GenBank/DDBJ databases">
        <title>Deep metagenomics examines the oral microbiome during advanced dental caries in children, revealing novel taxa and co-occurrences with host molecules.</title>
        <authorList>
            <person name="Baker J.L."/>
            <person name="Morton J.T."/>
            <person name="Dinis M."/>
            <person name="Alvarez R."/>
            <person name="Tran N.C."/>
            <person name="Knight R."/>
            <person name="Edlund A."/>
        </authorList>
    </citation>
    <scope>NUCLEOTIDE SEQUENCE</scope>
    <source>
        <strain evidence="8">JCVI_30_bin.13</strain>
    </source>
</reference>
<dbReference type="Proteomes" id="UP000759246">
    <property type="component" value="Unassembled WGS sequence"/>
</dbReference>
<dbReference type="CDD" id="cd08646">
    <property type="entry name" value="FMT_core_Met-tRNA-FMT_N"/>
    <property type="match status" value="1"/>
</dbReference>
<evidence type="ECO:0000256" key="4">
    <source>
        <dbReference type="ARBA" id="ARBA00022917"/>
    </source>
</evidence>
<evidence type="ECO:0000259" key="7">
    <source>
        <dbReference type="Pfam" id="PF02911"/>
    </source>
</evidence>
<evidence type="ECO:0000256" key="1">
    <source>
        <dbReference type="ARBA" id="ARBA00010699"/>
    </source>
</evidence>
<dbReference type="InterPro" id="IPR036477">
    <property type="entry name" value="Formyl_transf_N_sf"/>
</dbReference>
<dbReference type="OrthoDB" id="9802815at2"/>
<dbReference type="SUPFAM" id="SSF50486">
    <property type="entry name" value="FMT C-terminal domain-like"/>
    <property type="match status" value="1"/>
</dbReference>
<dbReference type="AlphaFoldDB" id="A0A929WTW3"/>
<comment type="caution">
    <text evidence="8">The sequence shown here is derived from an EMBL/GenBank/DDBJ whole genome shotgun (WGS) entry which is preliminary data.</text>
</comment>
<comment type="similarity">
    <text evidence="1 5">Belongs to the Fmt family.</text>
</comment>
<dbReference type="InterPro" id="IPR002376">
    <property type="entry name" value="Formyl_transf_N"/>
</dbReference>
<comment type="function">
    <text evidence="5">Attaches a formyl group to the free amino group of methionyl-tRNA(fMet). The formyl group appears to play a dual role in the initiator identity of N-formylmethionyl-tRNA by promoting its recognition by IF2 and preventing the misappropriation of this tRNA by the elongation apparatus.</text>
</comment>
<dbReference type="HAMAP" id="MF_00182">
    <property type="entry name" value="Formyl_trans"/>
    <property type="match status" value="1"/>
</dbReference>
<proteinExistence type="inferred from homology"/>
<gene>
    <name evidence="5" type="primary">fmt</name>
    <name evidence="8" type="ORF">HXK09_02695</name>
</gene>
<evidence type="ECO:0000256" key="3">
    <source>
        <dbReference type="ARBA" id="ARBA00022679"/>
    </source>
</evidence>
<dbReference type="Pfam" id="PF00551">
    <property type="entry name" value="Formyl_trans_N"/>
    <property type="match status" value="1"/>
</dbReference>
<dbReference type="RefSeq" id="WP_073983291.1">
    <property type="nucleotide sequence ID" value="NZ_CAUTSL010000016.1"/>
</dbReference>
<evidence type="ECO:0000256" key="5">
    <source>
        <dbReference type="HAMAP-Rule" id="MF_00182"/>
    </source>
</evidence>
<dbReference type="PANTHER" id="PTHR11138">
    <property type="entry name" value="METHIONYL-TRNA FORMYLTRANSFERASE"/>
    <property type="match status" value="1"/>
</dbReference>
<evidence type="ECO:0000256" key="2">
    <source>
        <dbReference type="ARBA" id="ARBA00012261"/>
    </source>
</evidence>
<evidence type="ECO:0000313" key="8">
    <source>
        <dbReference type="EMBL" id="MBF0966070.1"/>
    </source>
</evidence>
<keyword evidence="3 5" id="KW-0808">Transferase</keyword>
<keyword evidence="4 5" id="KW-0648">Protein biosynthesis</keyword>
<feature type="domain" description="Formyl transferase C-terminal" evidence="7">
    <location>
        <begin position="203"/>
        <end position="298"/>
    </location>
</feature>
<sequence>MRIIFAGTPDAAVPTLQALLDSPHEVALVITRPPARRGRGKTAYPSPVASVAAQAGVELMETTSLKAPEIGERIAAVRGDLGVVVAYGALVPPNVLETPTHGWLNLHFSDLPRWRGAAPVQWAIREGDQSTASCVFTLEEGLDTGDVYSRVEVPIGRESAGELLTAMAESGASQVLDVIDAVADGSAIAIPQSTEGVTYARRLEHGDGYVSFTHDAQHEDRVIRSVTPNPGAYTVLPGGVRMKLGKAIPVERDDLEPGQLDVTKKHVSVGCEGGALILGQVAPAGKSWMDAAAWARGARPDARMRLGGAGEEQL</sequence>
<protein>
    <recommendedName>
        <fullName evidence="2 5">Methionyl-tRNA formyltransferase</fullName>
        <ecNumber evidence="2 5">2.1.2.9</ecNumber>
    </recommendedName>
</protein>
<name>A0A929WTW3_9ACTO</name>
<dbReference type="EC" id="2.1.2.9" evidence="2 5"/>
<dbReference type="InterPro" id="IPR005794">
    <property type="entry name" value="Fmt"/>
</dbReference>
<dbReference type="InterPro" id="IPR044135">
    <property type="entry name" value="Met-tRNA-FMT_C"/>
</dbReference>
<accession>A0A929WTW3</accession>
<feature type="binding site" evidence="5">
    <location>
        <begin position="109"/>
        <end position="112"/>
    </location>
    <ligand>
        <name>(6S)-5,6,7,8-tetrahydrofolate</name>
        <dbReference type="ChEBI" id="CHEBI:57453"/>
    </ligand>
</feature>
<comment type="catalytic activity">
    <reaction evidence="5">
        <text>L-methionyl-tRNA(fMet) + (6R)-10-formyltetrahydrofolate = N-formyl-L-methionyl-tRNA(fMet) + (6S)-5,6,7,8-tetrahydrofolate + H(+)</text>
        <dbReference type="Rhea" id="RHEA:24380"/>
        <dbReference type="Rhea" id="RHEA-COMP:9952"/>
        <dbReference type="Rhea" id="RHEA-COMP:9953"/>
        <dbReference type="ChEBI" id="CHEBI:15378"/>
        <dbReference type="ChEBI" id="CHEBI:57453"/>
        <dbReference type="ChEBI" id="CHEBI:78530"/>
        <dbReference type="ChEBI" id="CHEBI:78844"/>
        <dbReference type="ChEBI" id="CHEBI:195366"/>
        <dbReference type="EC" id="2.1.2.9"/>
    </reaction>
</comment>
<organism evidence="8 9">
    <name type="scientific">Actinomyces bouchesdurhonensis</name>
    <dbReference type="NCBI Taxonomy" id="1852361"/>
    <lineage>
        <taxon>Bacteria</taxon>
        <taxon>Bacillati</taxon>
        <taxon>Actinomycetota</taxon>
        <taxon>Actinomycetes</taxon>
        <taxon>Actinomycetales</taxon>
        <taxon>Actinomycetaceae</taxon>
        <taxon>Actinomyces</taxon>
    </lineage>
</organism>
<dbReference type="EMBL" id="JABZGF010000042">
    <property type="protein sequence ID" value="MBF0966070.1"/>
    <property type="molecule type" value="Genomic_DNA"/>
</dbReference>
<evidence type="ECO:0000313" key="9">
    <source>
        <dbReference type="Proteomes" id="UP000759246"/>
    </source>
</evidence>
<dbReference type="CDD" id="cd08704">
    <property type="entry name" value="Met_tRNA_FMT_C"/>
    <property type="match status" value="1"/>
</dbReference>
<evidence type="ECO:0000259" key="6">
    <source>
        <dbReference type="Pfam" id="PF00551"/>
    </source>
</evidence>
<dbReference type="GO" id="GO:0005829">
    <property type="term" value="C:cytosol"/>
    <property type="evidence" value="ECO:0007669"/>
    <property type="project" value="TreeGrafter"/>
</dbReference>
<dbReference type="PANTHER" id="PTHR11138:SF5">
    <property type="entry name" value="METHIONYL-TRNA FORMYLTRANSFERASE, MITOCHONDRIAL"/>
    <property type="match status" value="1"/>
</dbReference>